<evidence type="ECO:0000256" key="2">
    <source>
        <dbReference type="ARBA" id="ARBA00022729"/>
    </source>
</evidence>
<dbReference type="InterPro" id="IPR001173">
    <property type="entry name" value="Glyco_trans_2-like"/>
</dbReference>
<evidence type="ECO:0000313" key="5">
    <source>
        <dbReference type="Proteomes" id="UP000239735"/>
    </source>
</evidence>
<dbReference type="SUPFAM" id="SSF88713">
    <property type="entry name" value="Glycoside hydrolase/deacetylase"/>
    <property type="match status" value="1"/>
</dbReference>
<dbReference type="InterPro" id="IPR029044">
    <property type="entry name" value="Nucleotide-diphossugar_trans"/>
</dbReference>
<dbReference type="EMBL" id="OKRB01000160">
    <property type="protein sequence ID" value="SPE32287.1"/>
    <property type="molecule type" value="Genomic_DNA"/>
</dbReference>
<dbReference type="PROSITE" id="PS51677">
    <property type="entry name" value="NODB"/>
    <property type="match status" value="1"/>
</dbReference>
<dbReference type="OrthoDB" id="9778320at2"/>
<dbReference type="PANTHER" id="PTHR34216:SF3">
    <property type="entry name" value="POLY-BETA-1,6-N-ACETYL-D-GLUCOSAMINE N-DEACETYLASE"/>
    <property type="match status" value="1"/>
</dbReference>
<dbReference type="Proteomes" id="UP000239735">
    <property type="component" value="Unassembled WGS sequence"/>
</dbReference>
<name>A0A2N9MA01_9BACT</name>
<dbReference type="InterPro" id="IPR002509">
    <property type="entry name" value="NODB_dom"/>
</dbReference>
<dbReference type="InterPro" id="IPR051398">
    <property type="entry name" value="Polysacch_Deacetylase"/>
</dbReference>
<keyword evidence="2" id="KW-0732">Signal</keyword>
<dbReference type="CDD" id="cd00761">
    <property type="entry name" value="Glyco_tranf_GTA_type"/>
    <property type="match status" value="1"/>
</dbReference>
<dbReference type="GO" id="GO:0016810">
    <property type="term" value="F:hydrolase activity, acting on carbon-nitrogen (but not peptide) bonds"/>
    <property type="evidence" value="ECO:0007669"/>
    <property type="project" value="InterPro"/>
</dbReference>
<feature type="domain" description="NodB homology" evidence="3">
    <location>
        <begin position="400"/>
        <end position="616"/>
    </location>
</feature>
<dbReference type="AlphaFoldDB" id="A0A2N9MA01"/>
<dbReference type="Gene3D" id="3.90.550.10">
    <property type="entry name" value="Spore Coat Polysaccharide Biosynthesis Protein SpsA, Chain A"/>
    <property type="match status" value="1"/>
</dbReference>
<dbReference type="CDD" id="cd10918">
    <property type="entry name" value="CE4_NodB_like_5s_6s"/>
    <property type="match status" value="1"/>
</dbReference>
<dbReference type="Gene3D" id="3.20.20.370">
    <property type="entry name" value="Glycoside hydrolase/deacetylase"/>
    <property type="match status" value="1"/>
</dbReference>
<evidence type="ECO:0000313" key="4">
    <source>
        <dbReference type="EMBL" id="SPE32287.1"/>
    </source>
</evidence>
<dbReference type="SUPFAM" id="SSF53448">
    <property type="entry name" value="Nucleotide-diphospho-sugar transferases"/>
    <property type="match status" value="1"/>
</dbReference>
<evidence type="ECO:0000259" key="3">
    <source>
        <dbReference type="PROSITE" id="PS51677"/>
    </source>
</evidence>
<organism evidence="4 5">
    <name type="scientific">Candidatus Sulfuritelmatomonas gaucii</name>
    <dbReference type="NCBI Taxonomy" id="2043161"/>
    <lineage>
        <taxon>Bacteria</taxon>
        <taxon>Pseudomonadati</taxon>
        <taxon>Acidobacteriota</taxon>
        <taxon>Terriglobia</taxon>
        <taxon>Terriglobales</taxon>
        <taxon>Acidobacteriaceae</taxon>
        <taxon>Candidatus Sulfuritelmatomonas</taxon>
    </lineage>
</organism>
<dbReference type="PANTHER" id="PTHR34216">
    <property type="match status" value="1"/>
</dbReference>
<protein>
    <recommendedName>
        <fullName evidence="3">NodB homology domain-containing protein</fullName>
    </recommendedName>
</protein>
<dbReference type="GO" id="GO:0005576">
    <property type="term" value="C:extracellular region"/>
    <property type="evidence" value="ECO:0007669"/>
    <property type="project" value="UniProtKB-SubCell"/>
</dbReference>
<sequence length="616" mass="69774">MNRPSSDSLESPPTIGLPQLSVVMATFNRRQILPRALDSIFAQDLPPSEYELVVVVDGSNDGTTEYLRSLCPACALRVIEQPNQGHAAALNRGVAIARGRIVLFMDDDLVLHPSNLRTHLEAHASKDSLVVHGPVYVADESAKTLVTEWIRECVAEEISRWEQKWKWPEDANIDPNYSVSRAAFLASGGYDENFRWRQNTELGVRFAKMGLKFAYQPGAISHHLYSKTAREFLRIQVRSWGAEEISLLRKHPELRPHSTLARIGDALGWKRIAIHAAACSPVSPDILLQPAFALLNKLAFWSPLRNLGVRLLWKRISISFLRGAVDAVGWHNLQDEFGKRLPVLMYHHVGPPKPNSDPDLTVSLERFEAQMRFLARRGYVGIRPSDWLAWLRNGKPLTEKPVLLTFDDAFEELTDHAFPVLQRYGFGGLVFVVTNCVGGTNLWDEPRGFALHRCLTAAQIHDWSARGIDFGAHSRNHPDLTTLAEPDLRDELEGSRSALEKIIGTPVAWFAYPYGHYDAAAAKCAREYFNLAFTTDDGLNTLRTDPGLLHRNMVYAWDAPLDLEFLVRLGWNPVRTLNISLRERLRRIWFLKVLWKMLRPKKRARIPARGEPSQFS</sequence>
<dbReference type="Pfam" id="PF01522">
    <property type="entry name" value="Polysacc_deac_1"/>
    <property type="match status" value="1"/>
</dbReference>
<dbReference type="GO" id="GO:0005975">
    <property type="term" value="P:carbohydrate metabolic process"/>
    <property type="evidence" value="ECO:0007669"/>
    <property type="project" value="InterPro"/>
</dbReference>
<proteinExistence type="predicted"/>
<accession>A0A2N9MA01</accession>
<dbReference type="Pfam" id="PF00535">
    <property type="entry name" value="Glycos_transf_2"/>
    <property type="match status" value="1"/>
</dbReference>
<comment type="subcellular location">
    <subcellularLocation>
        <location evidence="1">Secreted</location>
    </subcellularLocation>
</comment>
<dbReference type="InterPro" id="IPR011330">
    <property type="entry name" value="Glyco_hydro/deAcase_b/a-brl"/>
</dbReference>
<evidence type="ECO:0000256" key="1">
    <source>
        <dbReference type="ARBA" id="ARBA00004613"/>
    </source>
</evidence>
<reference evidence="5" key="1">
    <citation type="submission" date="2018-02" db="EMBL/GenBank/DDBJ databases">
        <authorList>
            <person name="Hausmann B."/>
        </authorList>
    </citation>
    <scope>NUCLEOTIDE SEQUENCE [LARGE SCALE GENOMIC DNA]</scope>
    <source>
        <strain evidence="5">Peat soil MAG SbA5</strain>
    </source>
</reference>
<gene>
    <name evidence="4" type="ORF">SBA5_970012</name>
</gene>